<dbReference type="InterPro" id="IPR045540">
    <property type="entry name" value="YegS/DAGK_C"/>
</dbReference>
<evidence type="ECO:0000313" key="7">
    <source>
        <dbReference type="Proteomes" id="UP000289437"/>
    </source>
</evidence>
<dbReference type="InterPro" id="IPR016064">
    <property type="entry name" value="NAD/diacylglycerol_kinase_sf"/>
</dbReference>
<evidence type="ECO:0000259" key="5">
    <source>
        <dbReference type="PROSITE" id="PS50146"/>
    </source>
</evidence>
<dbReference type="EMBL" id="RDSM01000001">
    <property type="protein sequence ID" value="RXH58813.1"/>
    <property type="molecule type" value="Genomic_DNA"/>
</dbReference>
<keyword evidence="1" id="KW-0808">Transferase</keyword>
<dbReference type="InterPro" id="IPR001206">
    <property type="entry name" value="Diacylglycerol_kinase_cat_dom"/>
</dbReference>
<evidence type="ECO:0000313" key="6">
    <source>
        <dbReference type="EMBL" id="RXH58813.1"/>
    </source>
</evidence>
<feature type="domain" description="DAGKc" evidence="5">
    <location>
        <begin position="1"/>
        <end position="120"/>
    </location>
</feature>
<keyword evidence="2" id="KW-0547">Nucleotide-binding</keyword>
<name>A0A4Q0T537_9BACT</name>
<sequence>MNERSGGCAGRRGEVEAAFRESGLRCEVTSLRPRMDVAKLVREAARRPETLVVAAGGDGTISAVASAMAGSGAPMGVLAMGTLNHFAKDLGLPAALMDEAKVIAEGEARSVDLGEVNGRFFVNNSSVGFYPGMVLHRERLKKVGWNKWLSLLVASARAFVRFKHISVCVSVPGEERMMRMTPFVFVGNNEYCMEGSEAGTRKKLDAGKLYLYMAPGATRRSLLRLTFAALMRRVHEVQQDPHFESYCVEEFTVDLRRRVSHVSLDGEIVRLKGPLQYRIRPGALKVMAPVPVVSPVVEELSA</sequence>
<gene>
    <name evidence="6" type="ORF">GRAN_2123</name>
</gene>
<protein>
    <submittedName>
        <fullName evidence="6">Transcription regulator [contains diacylglycerol kinase catalytic domain]</fullName>
    </submittedName>
</protein>
<evidence type="ECO:0000256" key="1">
    <source>
        <dbReference type="ARBA" id="ARBA00022679"/>
    </source>
</evidence>
<evidence type="ECO:0000256" key="2">
    <source>
        <dbReference type="ARBA" id="ARBA00022741"/>
    </source>
</evidence>
<dbReference type="SUPFAM" id="SSF111331">
    <property type="entry name" value="NAD kinase/diacylglycerol kinase-like"/>
    <property type="match status" value="1"/>
</dbReference>
<dbReference type="Gene3D" id="3.40.50.10330">
    <property type="entry name" value="Probable inorganic polyphosphate/atp-NAD kinase, domain 1"/>
    <property type="match status" value="1"/>
</dbReference>
<dbReference type="PANTHER" id="PTHR12358">
    <property type="entry name" value="SPHINGOSINE KINASE"/>
    <property type="match status" value="1"/>
</dbReference>
<evidence type="ECO:0000256" key="3">
    <source>
        <dbReference type="ARBA" id="ARBA00022777"/>
    </source>
</evidence>
<dbReference type="PROSITE" id="PS50146">
    <property type="entry name" value="DAGK"/>
    <property type="match status" value="1"/>
</dbReference>
<dbReference type="Pfam" id="PF00781">
    <property type="entry name" value="DAGK_cat"/>
    <property type="match status" value="1"/>
</dbReference>
<dbReference type="InterPro" id="IPR017438">
    <property type="entry name" value="ATP-NAD_kinase_N"/>
</dbReference>
<dbReference type="Proteomes" id="UP000289437">
    <property type="component" value="Unassembled WGS sequence"/>
</dbReference>
<dbReference type="SMART" id="SM00046">
    <property type="entry name" value="DAGKc"/>
    <property type="match status" value="1"/>
</dbReference>
<dbReference type="GO" id="GO:0005524">
    <property type="term" value="F:ATP binding"/>
    <property type="evidence" value="ECO:0007669"/>
    <property type="project" value="UniProtKB-KW"/>
</dbReference>
<keyword evidence="3 6" id="KW-0418">Kinase</keyword>
<reference evidence="7" key="2">
    <citation type="submission" date="2019-02" db="EMBL/GenBank/DDBJ databases">
        <title>Granulicella sibirica sp. nov., a psychrotolerant acidobacterium isolated from an organic soil layer in forested tundra, West Siberia.</title>
        <authorList>
            <person name="Oshkin I.Y."/>
            <person name="Kulichevskaya I.S."/>
            <person name="Rijpstra W.I.C."/>
            <person name="Sinninghe Damste J.S."/>
            <person name="Rakitin A.L."/>
            <person name="Ravin N.V."/>
            <person name="Dedysh S.N."/>
        </authorList>
    </citation>
    <scope>NUCLEOTIDE SEQUENCE [LARGE SCALE GENOMIC DNA]</scope>
    <source>
        <strain evidence="7">AF10</strain>
    </source>
</reference>
<dbReference type="Pfam" id="PF19279">
    <property type="entry name" value="YegS_C"/>
    <property type="match status" value="1"/>
</dbReference>
<dbReference type="Gene3D" id="2.60.200.40">
    <property type="match status" value="1"/>
</dbReference>
<dbReference type="OrthoDB" id="9786026at2"/>
<dbReference type="InterPro" id="IPR050187">
    <property type="entry name" value="Lipid_Phosphate_FormReg"/>
</dbReference>
<dbReference type="AlphaFoldDB" id="A0A4Q0T537"/>
<reference evidence="6 7" key="1">
    <citation type="submission" date="2018-11" db="EMBL/GenBank/DDBJ databases">
        <authorList>
            <person name="Mardanov A.V."/>
            <person name="Ravin N.V."/>
            <person name="Dedysh S.N."/>
        </authorList>
    </citation>
    <scope>NUCLEOTIDE SEQUENCE [LARGE SCALE GENOMIC DNA]</scope>
    <source>
        <strain evidence="6 7">AF10</strain>
    </source>
</reference>
<evidence type="ECO:0000256" key="4">
    <source>
        <dbReference type="ARBA" id="ARBA00022840"/>
    </source>
</evidence>
<dbReference type="GO" id="GO:0016301">
    <property type="term" value="F:kinase activity"/>
    <property type="evidence" value="ECO:0007669"/>
    <property type="project" value="UniProtKB-KW"/>
</dbReference>
<keyword evidence="4" id="KW-0067">ATP-binding</keyword>
<proteinExistence type="predicted"/>
<organism evidence="6 7">
    <name type="scientific">Granulicella sibirica</name>
    <dbReference type="NCBI Taxonomy" id="2479048"/>
    <lineage>
        <taxon>Bacteria</taxon>
        <taxon>Pseudomonadati</taxon>
        <taxon>Acidobacteriota</taxon>
        <taxon>Terriglobia</taxon>
        <taxon>Terriglobales</taxon>
        <taxon>Acidobacteriaceae</taxon>
        <taxon>Granulicella</taxon>
    </lineage>
</organism>
<dbReference type="PANTHER" id="PTHR12358:SF54">
    <property type="entry name" value="SPHINGOSINE KINASE RELATED PROTEIN"/>
    <property type="match status" value="1"/>
</dbReference>
<accession>A0A4Q0T537</accession>
<comment type="caution">
    <text evidence="6">The sequence shown here is derived from an EMBL/GenBank/DDBJ whole genome shotgun (WGS) entry which is preliminary data.</text>
</comment>
<keyword evidence="7" id="KW-1185">Reference proteome</keyword>